<sequence length="154" mass="17579">MRIKRLIGSFVVFLFLLACSKGEVYHRFYPIRNNSWAKEVPVEFSIDSLPAGSGRSCDIVLELVHNSQYPYRNIWFIVQQNLTDTLFVTDTVEITLADPQGKWLGRGSSGLYQLSLPYKRSLPLDSARSYQLIVTHAMKERTIKGIEKVGILIK</sequence>
<dbReference type="PROSITE" id="PS51257">
    <property type="entry name" value="PROKAR_LIPOPROTEIN"/>
    <property type="match status" value="1"/>
</dbReference>
<organism evidence="1 2">
    <name type="scientific">Petrimonas mucosa</name>
    <dbReference type="NCBI Taxonomy" id="1642646"/>
    <lineage>
        <taxon>Bacteria</taxon>
        <taxon>Pseudomonadati</taxon>
        <taxon>Bacteroidota</taxon>
        <taxon>Bacteroidia</taxon>
        <taxon>Bacteroidales</taxon>
        <taxon>Dysgonomonadaceae</taxon>
        <taxon>Petrimonas</taxon>
    </lineage>
</organism>
<gene>
    <name evidence="1" type="ORF">ING2E5A_1328</name>
</gene>
<reference evidence="1 2" key="1">
    <citation type="submission" date="2016-08" db="EMBL/GenBank/DDBJ databases">
        <authorList>
            <person name="Seilhamer J.J."/>
        </authorList>
    </citation>
    <scope>NUCLEOTIDE SEQUENCE [LARGE SCALE GENOMIC DNA]</scope>
    <source>
        <strain evidence="1">ING2-E5A</strain>
    </source>
</reference>
<protein>
    <submittedName>
        <fullName evidence="1">Putative membrane protein</fullName>
    </submittedName>
</protein>
<dbReference type="KEGG" id="pmuc:ING2E5A_1328"/>
<proteinExistence type="predicted"/>
<dbReference type="Pfam" id="PF14109">
    <property type="entry name" value="GldH_lipo"/>
    <property type="match status" value="1"/>
</dbReference>
<dbReference type="NCBIfam" id="TIGR03511">
    <property type="entry name" value="GldH_lipo"/>
    <property type="match status" value="1"/>
</dbReference>
<dbReference type="Proteomes" id="UP000178485">
    <property type="component" value="Chromosome i"/>
</dbReference>
<dbReference type="InterPro" id="IPR020018">
    <property type="entry name" value="Motility-assoc_lipoprot_GldH"/>
</dbReference>
<accession>A0A1G4G6I7</accession>
<dbReference type="EMBL" id="LT608328">
    <property type="protein sequence ID" value="SCM57419.1"/>
    <property type="molecule type" value="Genomic_DNA"/>
</dbReference>
<name>A0A1G4G6I7_9BACT</name>
<evidence type="ECO:0000313" key="1">
    <source>
        <dbReference type="EMBL" id="SCM57419.1"/>
    </source>
</evidence>
<evidence type="ECO:0000313" key="2">
    <source>
        <dbReference type="Proteomes" id="UP000178485"/>
    </source>
</evidence>
<dbReference type="RefSeq" id="WP_071136693.1">
    <property type="nucleotide sequence ID" value="NZ_DUQN01000029.1"/>
</dbReference>
<dbReference type="STRING" id="1642646.ING2E5A_1328"/>
<keyword evidence="2" id="KW-1185">Reference proteome</keyword>
<dbReference type="AlphaFoldDB" id="A0A1G4G6I7"/>